<comment type="caution">
    <text evidence="4">The sequence shown here is derived from an EMBL/GenBank/DDBJ whole genome shotgun (WGS) entry which is preliminary data.</text>
</comment>
<dbReference type="AlphaFoldDB" id="A0A6L6XXQ9"/>
<name>A0A6L6XXQ9_9ACTN</name>
<dbReference type="InterPro" id="IPR009830">
    <property type="entry name" value="LppX/LprAFG"/>
</dbReference>
<sequence length="247" mass="25667">MRGAGRPPPRCGRLTSVPRSRVPSALAGAVLLLALTSCSDDSGGSDTPPEDVLAAAKTTLDETSGVQLSLKTDGLPDGVTGVEAAEGVGTHAPAFEGTITVNLLGQAVEVPVIAVDDKVYAQLPFTTGYQDVDPNEYGAPDPAELITPDQGFSAVLSATEDLEEGDSVRGGEDNKEVLTEYTGTVSGEAMTNVIPTASGDFDVAYTITDDDELRSASFTGVFYPDSESMTYTVTFDDYGTEKDITAP</sequence>
<accession>A0A6L6XXQ9</accession>
<comment type="subcellular location">
    <subcellularLocation>
        <location evidence="1">Cell envelope</location>
    </subcellularLocation>
</comment>
<keyword evidence="3" id="KW-1003">Cell membrane</keyword>
<dbReference type="GO" id="GO:0030313">
    <property type="term" value="C:cell envelope"/>
    <property type="evidence" value="ECO:0007669"/>
    <property type="project" value="UniProtKB-SubCell"/>
</dbReference>
<gene>
    <name evidence="4" type="ORF">GON03_20580</name>
</gene>
<keyword evidence="3" id="KW-0472">Membrane</keyword>
<evidence type="ECO:0000256" key="2">
    <source>
        <dbReference type="ARBA" id="ARBA00009194"/>
    </source>
</evidence>
<dbReference type="Gene3D" id="2.50.20.20">
    <property type="match status" value="1"/>
</dbReference>
<dbReference type="InterPro" id="IPR029046">
    <property type="entry name" value="LolA/LolB/LppX"/>
</dbReference>
<comment type="similarity">
    <text evidence="2">Belongs to the LppX/LprAFG lipoprotein family.</text>
</comment>
<protein>
    <submittedName>
        <fullName evidence="4">LppX_LprAFG lipoprotein</fullName>
    </submittedName>
</protein>
<dbReference type="Proteomes" id="UP000473525">
    <property type="component" value="Unassembled WGS sequence"/>
</dbReference>
<keyword evidence="4" id="KW-0449">Lipoprotein</keyword>
<keyword evidence="5" id="KW-1185">Reference proteome</keyword>
<dbReference type="CDD" id="cd16334">
    <property type="entry name" value="LppX-like"/>
    <property type="match status" value="1"/>
</dbReference>
<reference evidence="4 5" key="1">
    <citation type="submission" date="2019-12" db="EMBL/GenBank/DDBJ databases">
        <authorList>
            <person name="Huq M.A."/>
        </authorList>
    </citation>
    <scope>NUCLEOTIDE SEQUENCE [LARGE SCALE GENOMIC DNA]</scope>
    <source>
        <strain evidence="4 5">MAH-18</strain>
    </source>
</reference>
<dbReference type="EMBL" id="WSEK01000005">
    <property type="protein sequence ID" value="MVQ51582.1"/>
    <property type="molecule type" value="Genomic_DNA"/>
</dbReference>
<proteinExistence type="inferred from homology"/>
<evidence type="ECO:0000256" key="1">
    <source>
        <dbReference type="ARBA" id="ARBA00004196"/>
    </source>
</evidence>
<evidence type="ECO:0000313" key="4">
    <source>
        <dbReference type="EMBL" id="MVQ51582.1"/>
    </source>
</evidence>
<evidence type="ECO:0000313" key="5">
    <source>
        <dbReference type="Proteomes" id="UP000473525"/>
    </source>
</evidence>
<evidence type="ECO:0000256" key="3">
    <source>
        <dbReference type="ARBA" id="ARBA00022475"/>
    </source>
</evidence>
<dbReference type="SUPFAM" id="SSF89392">
    <property type="entry name" value="Prokaryotic lipoproteins and lipoprotein localization factors"/>
    <property type="match status" value="1"/>
</dbReference>
<organism evidence="4 5">
    <name type="scientific">Nocardioides agri</name>
    <dbReference type="NCBI Taxonomy" id="2682843"/>
    <lineage>
        <taxon>Bacteria</taxon>
        <taxon>Bacillati</taxon>
        <taxon>Actinomycetota</taxon>
        <taxon>Actinomycetes</taxon>
        <taxon>Propionibacteriales</taxon>
        <taxon>Nocardioidaceae</taxon>
        <taxon>Nocardioides</taxon>
    </lineage>
</organism>
<dbReference type="Pfam" id="PF07161">
    <property type="entry name" value="LppX_LprAFG"/>
    <property type="match status" value="1"/>
</dbReference>